<dbReference type="SUPFAM" id="SSF63748">
    <property type="entry name" value="Tudor/PWWP/MBT"/>
    <property type="match status" value="1"/>
</dbReference>
<protein>
    <submittedName>
        <fullName evidence="8">Staphylococcal nuclease domain-containing protein 1</fullName>
    </submittedName>
</protein>
<reference evidence="8" key="2">
    <citation type="journal article" date="2022" name="Microbiol. Resour. Announc.">
        <title>Whole-Genome Sequence of Entomortierella parvispora E1425, a Mucoromycotan Fungus Associated with Burkholderiaceae-Related Endosymbiotic Bacteria.</title>
        <authorList>
            <person name="Herlambang A."/>
            <person name="Guo Y."/>
            <person name="Takashima Y."/>
            <person name="Narisawa K."/>
            <person name="Ohta H."/>
            <person name="Nishizawa T."/>
        </authorList>
    </citation>
    <scope>NUCLEOTIDE SEQUENCE</scope>
    <source>
        <strain evidence="8">E1425</strain>
    </source>
</reference>
<evidence type="ECO:0000256" key="2">
    <source>
        <dbReference type="ARBA" id="ARBA00022490"/>
    </source>
</evidence>
<dbReference type="Gene3D" id="2.40.50.90">
    <property type="match status" value="5"/>
</dbReference>
<dbReference type="PANTHER" id="PTHR12302:SF2">
    <property type="entry name" value="STAPHYLOCOCCAL NUCLEASE DOMAIN-CONTAINING PROTEIN 1"/>
    <property type="match status" value="1"/>
</dbReference>
<keyword evidence="9" id="KW-1185">Reference proteome</keyword>
<dbReference type="AlphaFoldDB" id="A0A9P3HCE3"/>
<dbReference type="FunFam" id="2.40.50.90:FF:000002">
    <property type="entry name" value="Staphylococcal nuclease domain-containing protein"/>
    <property type="match status" value="1"/>
</dbReference>
<dbReference type="SMART" id="SM00318">
    <property type="entry name" value="SNc"/>
    <property type="match status" value="4"/>
</dbReference>
<evidence type="ECO:0000259" key="6">
    <source>
        <dbReference type="PROSITE" id="PS50304"/>
    </source>
</evidence>
<gene>
    <name evidence="8" type="ORF">EMPS_06161</name>
</gene>
<name>A0A9P3HCE3_9FUNG</name>
<reference evidence="8" key="1">
    <citation type="submission" date="2021-11" db="EMBL/GenBank/DDBJ databases">
        <authorList>
            <person name="Herlambang A."/>
            <person name="Guo Y."/>
            <person name="Takashima Y."/>
            <person name="Nishizawa T."/>
        </authorList>
    </citation>
    <scope>NUCLEOTIDE SEQUENCE</scope>
    <source>
        <strain evidence="8">E1425</strain>
    </source>
</reference>
<dbReference type="FunFam" id="2.40.50.90:FF:000010">
    <property type="entry name" value="Ribonuclease"/>
    <property type="match status" value="1"/>
</dbReference>
<dbReference type="GO" id="GO:0006402">
    <property type="term" value="P:mRNA catabolic process"/>
    <property type="evidence" value="ECO:0007669"/>
    <property type="project" value="UniProtKB-UniRule"/>
</dbReference>
<evidence type="ECO:0000313" key="8">
    <source>
        <dbReference type="EMBL" id="GJJ73803.1"/>
    </source>
</evidence>
<dbReference type="GO" id="GO:0003723">
    <property type="term" value="F:RNA binding"/>
    <property type="evidence" value="ECO:0007669"/>
    <property type="project" value="UniProtKB-UniRule"/>
</dbReference>
<evidence type="ECO:0000259" key="7">
    <source>
        <dbReference type="PROSITE" id="PS50830"/>
    </source>
</evidence>
<dbReference type="GO" id="GO:0031047">
    <property type="term" value="P:regulatory ncRNA-mediated gene silencing"/>
    <property type="evidence" value="ECO:0007669"/>
    <property type="project" value="UniProtKB-UniRule"/>
</dbReference>
<dbReference type="Gene3D" id="2.30.30.140">
    <property type="match status" value="1"/>
</dbReference>
<dbReference type="PANTHER" id="PTHR12302">
    <property type="entry name" value="EBNA2 BINDING PROTEIN P100"/>
    <property type="match status" value="1"/>
</dbReference>
<dbReference type="GO" id="GO:0004518">
    <property type="term" value="F:nuclease activity"/>
    <property type="evidence" value="ECO:0007669"/>
    <property type="project" value="TreeGrafter"/>
</dbReference>
<feature type="domain" description="TNase-like" evidence="7">
    <location>
        <begin position="485"/>
        <end position="619"/>
    </location>
</feature>
<sequence length="877" mass="98109">MSGKATVKSVLSADMVVLSGRPRAGGPPATRTLGLNYIQAPKLGNKDRADEPFAFAARNFLRKLLVGKEVMFRVDYTVPNTGREYGAIYLNQENIAHTLVREGWADVREIRASDAENVDVEALYSYKAEAQAAKRGIWAEDNSGIRKAHYNLEGDAEEFLEKVKGKPLPAIIESIRDGSTVRACLTLPNGEYQYITLMISGIRAPIIRQGVSGTEDLVEPFAEEAKYFVESRLLQREVRIILEMVGQNGNNFFGSIQHPAGNIAEALVANGLAKVADWSITHVTGGPTVLRDAERKAQASKIRLWQDHVEKTKNQDHQFDATVARVMTGDTIIVRNATGQERRLRLSNIKAPNRLAQQKGVEIASFDYEAKEFLRKRLIGKNVHITIDYVKPPSDQFPESTECATVKVGEINVGEQLVLRGLADVIKSREDRSQFYDQLLVAEAKAKEEGKGKHSAKEAPKYKWSDASENAAKAKQFLPFFQRGGRTQAIVEYVANGSRFKLIIPKENCKLTFVLGGVRCPRSSRTPNEKAEPFGAEALDFISRRCQQREVEIEIESLDKTGGFIGSMWLNKTENVAAMLLEEGLASIHSYSAEQSKHASLLYAAERAAKQERKNLWTNVDPNAVVEEEEEVDNTKPIKKEYLDVVVSEIVSGGHFYVQVINQNIQALEKMMADLGSHHKSNSTAPADWKPKVHQVISAKFTEDNQWYRAKVIRNVAETKSVEVLYIDYGNSETIPLTRTCPLPPQFSSLPQQAQEAVLSYVKVPAIKDDYGIEAANRFRDMVSGRQLVGVVEQREHNVMHLTLYDPSISQDPDRSLNAELVRDGLATVFIKSRYARHPSNQNLVAKFQESTALAKRERLNLFEYGDNTADDEEPRY</sequence>
<dbReference type="OrthoDB" id="10023235at2759"/>
<dbReference type="GO" id="GO:0005634">
    <property type="term" value="C:nucleus"/>
    <property type="evidence" value="ECO:0007669"/>
    <property type="project" value="TreeGrafter"/>
</dbReference>
<evidence type="ECO:0000256" key="4">
    <source>
        <dbReference type="ARBA" id="ARBA00022737"/>
    </source>
</evidence>
<dbReference type="CDD" id="cd00175">
    <property type="entry name" value="SNc"/>
    <property type="match status" value="1"/>
</dbReference>
<dbReference type="PIRSF" id="PIRSF017179">
    <property type="entry name" value="RISC-Tudor-SN"/>
    <property type="match status" value="1"/>
</dbReference>
<organism evidence="8 9">
    <name type="scientific">Entomortierella parvispora</name>
    <dbReference type="NCBI Taxonomy" id="205924"/>
    <lineage>
        <taxon>Eukaryota</taxon>
        <taxon>Fungi</taxon>
        <taxon>Fungi incertae sedis</taxon>
        <taxon>Mucoromycota</taxon>
        <taxon>Mortierellomycotina</taxon>
        <taxon>Mortierellomycetes</taxon>
        <taxon>Mortierellales</taxon>
        <taxon>Mortierellaceae</taxon>
        <taxon>Entomortierella</taxon>
    </lineage>
</organism>
<dbReference type="GO" id="GO:0005829">
    <property type="term" value="C:cytosol"/>
    <property type="evidence" value="ECO:0007669"/>
    <property type="project" value="UniProtKB-UniRule"/>
</dbReference>
<dbReference type="InterPro" id="IPR002999">
    <property type="entry name" value="Tudor"/>
</dbReference>
<feature type="domain" description="Tudor" evidence="6">
    <location>
        <begin position="690"/>
        <end position="750"/>
    </location>
</feature>
<dbReference type="Pfam" id="PF00567">
    <property type="entry name" value="TUDOR"/>
    <property type="match status" value="1"/>
</dbReference>
<dbReference type="PROSITE" id="PS50304">
    <property type="entry name" value="TUDOR"/>
    <property type="match status" value="1"/>
</dbReference>
<comment type="subcellular location">
    <subcellularLocation>
        <location evidence="1 5">Cytoplasm</location>
    </subcellularLocation>
</comment>
<evidence type="ECO:0000313" key="9">
    <source>
        <dbReference type="Proteomes" id="UP000827284"/>
    </source>
</evidence>
<feature type="domain" description="TNase-like" evidence="7">
    <location>
        <begin position="1"/>
        <end position="140"/>
    </location>
</feature>
<accession>A0A9P3HCE3</accession>
<dbReference type="InterPro" id="IPR016685">
    <property type="entry name" value="Silence_cplx_Nase-comp_TudorSN"/>
</dbReference>
<keyword evidence="4" id="KW-0677">Repeat</keyword>
<dbReference type="FunFam" id="2.40.50.90:FF:000018">
    <property type="entry name" value="Ribonuclease"/>
    <property type="match status" value="1"/>
</dbReference>
<evidence type="ECO:0000256" key="5">
    <source>
        <dbReference type="PIRNR" id="PIRNR017179"/>
    </source>
</evidence>
<feature type="domain" description="TNase-like" evidence="7">
    <location>
        <begin position="166"/>
        <end position="307"/>
    </location>
</feature>
<dbReference type="Pfam" id="PF00565">
    <property type="entry name" value="SNase"/>
    <property type="match status" value="4"/>
</dbReference>
<proteinExistence type="predicted"/>
<keyword evidence="3" id="KW-0597">Phosphoprotein</keyword>
<dbReference type="Proteomes" id="UP000827284">
    <property type="component" value="Unassembled WGS sequence"/>
</dbReference>
<evidence type="ECO:0000256" key="3">
    <source>
        <dbReference type="ARBA" id="ARBA00022553"/>
    </source>
</evidence>
<dbReference type="PROSITE" id="PS50830">
    <property type="entry name" value="TNASE_3"/>
    <property type="match status" value="4"/>
</dbReference>
<dbReference type="SMART" id="SM00333">
    <property type="entry name" value="TUDOR"/>
    <property type="match status" value="1"/>
</dbReference>
<dbReference type="FunFam" id="2.30.30.140:FF:000018">
    <property type="entry name" value="Serine/threonine-protein kinase 31"/>
    <property type="match status" value="1"/>
</dbReference>
<evidence type="ECO:0000256" key="1">
    <source>
        <dbReference type="ARBA" id="ARBA00004496"/>
    </source>
</evidence>
<dbReference type="SUPFAM" id="SSF50199">
    <property type="entry name" value="Staphylococcal nuclease"/>
    <property type="match status" value="5"/>
</dbReference>
<dbReference type="InterPro" id="IPR035437">
    <property type="entry name" value="SNase_OB-fold_sf"/>
</dbReference>
<comment type="caution">
    <text evidence="8">The sequence shown here is derived from an EMBL/GenBank/DDBJ whole genome shotgun (WGS) entry which is preliminary data.</text>
</comment>
<dbReference type="EMBL" id="BQFW01000008">
    <property type="protein sequence ID" value="GJJ73803.1"/>
    <property type="molecule type" value="Genomic_DNA"/>
</dbReference>
<keyword evidence="2 5" id="KW-0963">Cytoplasm</keyword>
<dbReference type="InterPro" id="IPR016071">
    <property type="entry name" value="Staphylococal_nuclease_OB-fold"/>
</dbReference>
<feature type="domain" description="TNase-like" evidence="7">
    <location>
        <begin position="317"/>
        <end position="456"/>
    </location>
</feature>
<dbReference type="GO" id="GO:0031332">
    <property type="term" value="C:RNAi effector complex"/>
    <property type="evidence" value="ECO:0007669"/>
    <property type="project" value="InterPro"/>
</dbReference>